<reference evidence="1 2" key="1">
    <citation type="submission" date="2017-04" db="EMBL/GenBank/DDBJ databases">
        <title>Novel microbial lineages endemic to geothermal iron-oxide mats fill important gaps in the evolutionary history of Archaea.</title>
        <authorList>
            <person name="Jay Z.J."/>
            <person name="Beam J.P."/>
            <person name="Dlakic M."/>
            <person name="Rusch D.B."/>
            <person name="Kozubal M.A."/>
            <person name="Inskeep W.P."/>
        </authorList>
    </citation>
    <scope>NUCLEOTIDE SEQUENCE [LARGE SCALE GENOMIC DNA]</scope>
    <source>
        <strain evidence="1">OSP_D</strain>
    </source>
</reference>
<gene>
    <name evidence="1" type="ORF">B9Q03_13790</name>
</gene>
<accession>A0A2R6A9F9</accession>
<dbReference type="Proteomes" id="UP000240322">
    <property type="component" value="Unassembled WGS sequence"/>
</dbReference>
<protein>
    <submittedName>
        <fullName evidence="1">Uncharacterized protein</fullName>
    </submittedName>
</protein>
<evidence type="ECO:0000313" key="2">
    <source>
        <dbReference type="Proteomes" id="UP000240322"/>
    </source>
</evidence>
<sequence>MPVEIRRSFGTRQSDWLKFDTALCKLVIKKIGGVHVKTIGLVRKLTVDGIDKLIVCRVE</sequence>
<dbReference type="EMBL" id="NEXE01000332">
    <property type="protein sequence ID" value="PSN82923.1"/>
    <property type="molecule type" value="Genomic_DNA"/>
</dbReference>
<organism evidence="1 2">
    <name type="scientific">Candidatus Marsarchaeota G2 archaeon OSP_D</name>
    <dbReference type="NCBI Taxonomy" id="1978157"/>
    <lineage>
        <taxon>Archaea</taxon>
        <taxon>Candidatus Marsarchaeota</taxon>
        <taxon>Candidatus Marsarchaeota group 2</taxon>
    </lineage>
</organism>
<dbReference type="AlphaFoldDB" id="A0A2R6A9F9"/>
<evidence type="ECO:0000313" key="1">
    <source>
        <dbReference type="EMBL" id="PSN82923.1"/>
    </source>
</evidence>
<name>A0A2R6A9F9_9ARCH</name>
<proteinExistence type="predicted"/>
<comment type="caution">
    <text evidence="1">The sequence shown here is derived from an EMBL/GenBank/DDBJ whole genome shotgun (WGS) entry which is preliminary data.</text>
</comment>